<dbReference type="EMBL" id="LJIJ01000001">
    <property type="protein sequence ID" value="ODN06650.1"/>
    <property type="molecule type" value="Genomic_DNA"/>
</dbReference>
<dbReference type="OrthoDB" id="8270285at2759"/>
<feature type="signal peptide" evidence="1">
    <location>
        <begin position="1"/>
        <end position="17"/>
    </location>
</feature>
<reference evidence="2 3" key="1">
    <citation type="journal article" date="2016" name="Genome Biol. Evol.">
        <title>Gene Family Evolution Reflects Adaptation to Soil Environmental Stressors in the Genome of the Collembolan Orchesella cincta.</title>
        <authorList>
            <person name="Faddeeva-Vakhrusheva A."/>
            <person name="Derks M.F."/>
            <person name="Anvar S.Y."/>
            <person name="Agamennone V."/>
            <person name="Suring W."/>
            <person name="Smit S."/>
            <person name="van Straalen N.M."/>
            <person name="Roelofs D."/>
        </authorList>
    </citation>
    <scope>NUCLEOTIDE SEQUENCE [LARGE SCALE GENOMIC DNA]</scope>
    <source>
        <tissue evidence="2">Mixed pool</tissue>
    </source>
</reference>
<keyword evidence="1" id="KW-0732">Signal</keyword>
<protein>
    <submittedName>
        <fullName evidence="2">Uncharacterized protein</fullName>
    </submittedName>
</protein>
<proteinExistence type="predicted"/>
<dbReference type="Proteomes" id="UP000094527">
    <property type="component" value="Unassembled WGS sequence"/>
</dbReference>
<dbReference type="AlphaFoldDB" id="A0A1D2NMZ8"/>
<evidence type="ECO:0000313" key="2">
    <source>
        <dbReference type="EMBL" id="ODN06650.1"/>
    </source>
</evidence>
<organism evidence="2 3">
    <name type="scientific">Orchesella cincta</name>
    <name type="common">Springtail</name>
    <name type="synonym">Podura cincta</name>
    <dbReference type="NCBI Taxonomy" id="48709"/>
    <lineage>
        <taxon>Eukaryota</taxon>
        <taxon>Metazoa</taxon>
        <taxon>Ecdysozoa</taxon>
        <taxon>Arthropoda</taxon>
        <taxon>Hexapoda</taxon>
        <taxon>Collembola</taxon>
        <taxon>Entomobryomorpha</taxon>
        <taxon>Entomobryoidea</taxon>
        <taxon>Orchesellidae</taxon>
        <taxon>Orchesellinae</taxon>
        <taxon>Orchesella</taxon>
    </lineage>
</organism>
<comment type="caution">
    <text evidence="2">The sequence shown here is derived from an EMBL/GenBank/DDBJ whole genome shotgun (WGS) entry which is preliminary data.</text>
</comment>
<evidence type="ECO:0000256" key="1">
    <source>
        <dbReference type="SAM" id="SignalP"/>
    </source>
</evidence>
<evidence type="ECO:0000313" key="3">
    <source>
        <dbReference type="Proteomes" id="UP000094527"/>
    </source>
</evidence>
<sequence>MDLTWVIVTCLIIVTSAEEMDEAKFTRYKDEVCDQLPAFKGEADKFSEWSDDLSQSEVLELAFLNIAYGLSSDTVGYLKDALGKKRAVIDMISLITKATCADHVISEMFLNSAKNLFLYYLVKVGNTTMLEGEELEKREQAWDEVLEALQTCSAALRPIDIATACGKATTFVGQDGVAYPIRETIERLDTEAAGSIDVGIDVIIDTVWWMFSTTYARCYAHFYPNEDIIILFFQMFRDDFLTPFGLRWRDAGPNVIHFDIVFGPIDSSTAAMNTRRCASASYQYEGIMERQLVRPVTVLVENMQVRNFKQAI</sequence>
<accession>A0A1D2NMZ8</accession>
<gene>
    <name evidence="2" type="ORF">Ocin01_00020</name>
</gene>
<keyword evidence="3" id="KW-1185">Reference proteome</keyword>
<feature type="chain" id="PRO_5008905778" evidence="1">
    <location>
        <begin position="18"/>
        <end position="312"/>
    </location>
</feature>
<name>A0A1D2NMZ8_ORCCI</name>